<dbReference type="Pfam" id="PF00316">
    <property type="entry name" value="FBPase"/>
    <property type="match status" value="1"/>
</dbReference>
<feature type="binding site" evidence="9">
    <location>
        <position position="304"/>
    </location>
    <ligand>
        <name>Mg(2+)</name>
        <dbReference type="ChEBI" id="CHEBI:18420"/>
        <label>2</label>
    </ligand>
</feature>
<dbReference type="GO" id="GO:0006094">
    <property type="term" value="P:gluconeogenesis"/>
    <property type="evidence" value="ECO:0007669"/>
    <property type="project" value="UniProtKB-UniRule"/>
</dbReference>
<evidence type="ECO:0000256" key="3">
    <source>
        <dbReference type="ARBA" id="ARBA00010941"/>
    </source>
</evidence>
<dbReference type="EC" id="3.1.3.11" evidence="9"/>
<dbReference type="Proteomes" id="UP000239724">
    <property type="component" value="Unassembled WGS sequence"/>
</dbReference>
<dbReference type="GO" id="GO:0006002">
    <property type="term" value="P:fructose 6-phosphate metabolic process"/>
    <property type="evidence" value="ECO:0007669"/>
    <property type="project" value="TreeGrafter"/>
</dbReference>
<dbReference type="PROSITE" id="PS00124">
    <property type="entry name" value="FBPASE"/>
    <property type="match status" value="1"/>
</dbReference>
<evidence type="ECO:0000256" key="10">
    <source>
        <dbReference type="RuleBase" id="RU000508"/>
    </source>
</evidence>
<dbReference type="GO" id="GO:0005829">
    <property type="term" value="C:cytosol"/>
    <property type="evidence" value="ECO:0007669"/>
    <property type="project" value="TreeGrafter"/>
</dbReference>
<evidence type="ECO:0000256" key="2">
    <source>
        <dbReference type="ARBA" id="ARBA00005215"/>
    </source>
</evidence>
<reference evidence="13 14" key="1">
    <citation type="journal article" date="2018" name="Arch. Microbiol.">
        <title>New insights into the metabolic potential of the phototrophic purple bacterium Rhodopila globiformis DSM 161(T) from its draft genome sequence and evidence for a vanadium-dependent nitrogenase.</title>
        <authorList>
            <person name="Imhoff J.F."/>
            <person name="Rahn T."/>
            <person name="Kunzel S."/>
            <person name="Neulinger S.C."/>
        </authorList>
    </citation>
    <scope>NUCLEOTIDE SEQUENCE [LARGE SCALE GENOMIC DNA]</scope>
    <source>
        <strain evidence="13 14">DSM 161</strain>
    </source>
</reference>
<feature type="binding site" evidence="9">
    <location>
        <position position="140"/>
    </location>
    <ligand>
        <name>Mg(2+)</name>
        <dbReference type="ChEBI" id="CHEBI:18420"/>
        <label>1</label>
    </ligand>
</feature>
<feature type="binding site" evidence="9">
    <location>
        <position position="121"/>
    </location>
    <ligand>
        <name>Mg(2+)</name>
        <dbReference type="ChEBI" id="CHEBI:18420"/>
        <label>1</label>
    </ligand>
</feature>
<dbReference type="InterPro" id="IPR028343">
    <property type="entry name" value="FBPtase"/>
</dbReference>
<comment type="subcellular location">
    <subcellularLocation>
        <location evidence="9">Cytoplasm</location>
    </subcellularLocation>
</comment>
<dbReference type="SUPFAM" id="SSF56655">
    <property type="entry name" value="Carbohydrate phosphatase"/>
    <property type="match status" value="1"/>
</dbReference>
<dbReference type="PANTHER" id="PTHR11556:SF35">
    <property type="entry name" value="SEDOHEPTULOSE-1,7-BISPHOSPHATASE, CHLOROPLASTIC"/>
    <property type="match status" value="1"/>
</dbReference>
<dbReference type="EMBL" id="NHRY01000248">
    <property type="protein sequence ID" value="PPQ28145.1"/>
    <property type="molecule type" value="Genomic_DNA"/>
</dbReference>
<protein>
    <recommendedName>
        <fullName evidence="9">Fructose-1,6-bisphosphatase class 1</fullName>
        <shortName evidence="9">FBPase class 1</shortName>
        <ecNumber evidence="9">3.1.3.11</ecNumber>
    </recommendedName>
    <alternativeName>
        <fullName evidence="9">D-fructose-1,6-bisphosphate 1-phosphohydrolase class 1</fullName>
    </alternativeName>
</protein>
<feature type="binding site" evidence="9">
    <location>
        <position position="142"/>
    </location>
    <ligand>
        <name>Mg(2+)</name>
        <dbReference type="ChEBI" id="CHEBI:18420"/>
        <label>1</label>
    </ligand>
</feature>
<keyword evidence="5 9" id="KW-0479">Metal-binding</keyword>
<comment type="caution">
    <text evidence="9">Lacks conserved residue(s) required for the propagation of feature annotation.</text>
</comment>
<evidence type="ECO:0000256" key="9">
    <source>
        <dbReference type="HAMAP-Rule" id="MF_01855"/>
    </source>
</evidence>
<gene>
    <name evidence="9" type="primary">fbp</name>
    <name evidence="13" type="ORF">CCS01_25225</name>
</gene>
<comment type="caution">
    <text evidence="13">The sequence shown here is derived from an EMBL/GenBank/DDBJ whole genome shotgun (WGS) entry which is preliminary data.</text>
</comment>
<evidence type="ECO:0000313" key="14">
    <source>
        <dbReference type="Proteomes" id="UP000239724"/>
    </source>
</evidence>
<keyword evidence="6 9" id="KW-0378">Hydrolase</keyword>
<evidence type="ECO:0000256" key="5">
    <source>
        <dbReference type="ARBA" id="ARBA00022723"/>
    </source>
</evidence>
<evidence type="ECO:0000256" key="7">
    <source>
        <dbReference type="ARBA" id="ARBA00022842"/>
    </source>
</evidence>
<dbReference type="Pfam" id="PF18913">
    <property type="entry name" value="FBPase_C"/>
    <property type="match status" value="1"/>
</dbReference>
<dbReference type="CDD" id="cd00354">
    <property type="entry name" value="FBPase"/>
    <property type="match status" value="1"/>
</dbReference>
<feature type="binding site" evidence="9">
    <location>
        <position position="140"/>
    </location>
    <ligand>
        <name>Mg(2+)</name>
        <dbReference type="ChEBI" id="CHEBI:18420"/>
        <label>2</label>
    </ligand>
</feature>
<evidence type="ECO:0000259" key="11">
    <source>
        <dbReference type="Pfam" id="PF00316"/>
    </source>
</evidence>
<dbReference type="HAMAP" id="MF_01855">
    <property type="entry name" value="FBPase_class1"/>
    <property type="match status" value="1"/>
</dbReference>
<accession>A0A2S6N0J5</accession>
<feature type="binding site" evidence="9">
    <location>
        <position position="232"/>
    </location>
    <ligand>
        <name>substrate</name>
    </ligand>
</feature>
<proteinExistence type="inferred from homology"/>
<dbReference type="PIRSF" id="PIRSF000904">
    <property type="entry name" value="FBPtase_SBPase"/>
    <property type="match status" value="1"/>
</dbReference>
<dbReference type="GO" id="GO:0000287">
    <property type="term" value="F:magnesium ion binding"/>
    <property type="evidence" value="ECO:0007669"/>
    <property type="project" value="UniProtKB-UniRule"/>
</dbReference>
<dbReference type="NCBIfam" id="NF006780">
    <property type="entry name" value="PRK09293.1-4"/>
    <property type="match status" value="1"/>
</dbReference>
<dbReference type="Gene3D" id="3.30.540.10">
    <property type="entry name" value="Fructose-1,6-Bisphosphatase, subunit A, domain 1"/>
    <property type="match status" value="1"/>
</dbReference>
<dbReference type="InterPro" id="IPR044015">
    <property type="entry name" value="FBPase_C_dom"/>
</dbReference>
<sequence length="376" mass="39937">MTATIKEFLLPAIPSKHRSAAGTGQKPARRGGYPVTTLHEHLATWAATASERQPVADTIAAIATAAAQLATVIAQGPLAGDLGRVLGASNDGDGQKALDVYANTLFTDHLRVAPVAAVVSEESNDIIALDPAGAVVVAMDPLDGSNNIDFNAPMGTVFSLLPAVAGDAKASFLTQGSNQLAAGFVLYGPHTALVLTLKDGVDIFTLDPAKGIFVLTRSRIQIIPAQRIYAINGSNARHWPLAVRAFVEECIAGSDGPRGVDYNTRWLGAVVSETFRVLLNGGIYLYPGDKRPGYHRGRLRLLYEANPIALLIEQAGGTATDGYSRILDLKPRDLHEHAPLIFGSTDKVTRVMELYAESVPQAGQRPLFAVRGLFKS</sequence>
<evidence type="ECO:0000313" key="13">
    <source>
        <dbReference type="EMBL" id="PPQ28145.1"/>
    </source>
</evidence>
<dbReference type="PRINTS" id="PR00115">
    <property type="entry name" value="F16BPHPHTASE"/>
</dbReference>
<keyword evidence="4 9" id="KW-0963">Cytoplasm</keyword>
<feature type="domain" description="Fructose-1-6-bisphosphatase class 1 C-terminal" evidence="12">
    <location>
        <begin position="225"/>
        <end position="355"/>
    </location>
</feature>
<dbReference type="PIRSF" id="PIRSF500210">
    <property type="entry name" value="FBPtase"/>
    <property type="match status" value="1"/>
</dbReference>
<dbReference type="InterPro" id="IPR020548">
    <property type="entry name" value="Fructose_bisphosphatase_AS"/>
</dbReference>
<comment type="catalytic activity">
    <reaction evidence="1 9">
        <text>beta-D-fructose 1,6-bisphosphate + H2O = beta-D-fructose 6-phosphate + phosphate</text>
        <dbReference type="Rhea" id="RHEA:11064"/>
        <dbReference type="ChEBI" id="CHEBI:15377"/>
        <dbReference type="ChEBI" id="CHEBI:32966"/>
        <dbReference type="ChEBI" id="CHEBI:43474"/>
        <dbReference type="ChEBI" id="CHEBI:57634"/>
        <dbReference type="EC" id="3.1.3.11"/>
    </reaction>
</comment>
<feature type="binding site" evidence="9">
    <location>
        <position position="143"/>
    </location>
    <ligand>
        <name>Mg(2+)</name>
        <dbReference type="ChEBI" id="CHEBI:18420"/>
        <label>2</label>
    </ligand>
</feature>
<comment type="subunit">
    <text evidence="9">Homotetramer.</text>
</comment>
<keyword evidence="8 9" id="KW-0119">Carbohydrate metabolism</keyword>
<dbReference type="InterPro" id="IPR000146">
    <property type="entry name" value="FBPase_class-1"/>
</dbReference>
<comment type="similarity">
    <text evidence="3 9 10">Belongs to the FBPase class 1 family.</text>
</comment>
<evidence type="ECO:0000256" key="8">
    <source>
        <dbReference type="ARBA" id="ARBA00023277"/>
    </source>
</evidence>
<dbReference type="GO" id="GO:0030388">
    <property type="term" value="P:fructose 1,6-bisphosphate metabolic process"/>
    <property type="evidence" value="ECO:0007669"/>
    <property type="project" value="TreeGrafter"/>
</dbReference>
<dbReference type="GO" id="GO:0042132">
    <property type="term" value="F:fructose 1,6-bisphosphate 1-phosphatase activity"/>
    <property type="evidence" value="ECO:0007669"/>
    <property type="project" value="UniProtKB-UniRule"/>
</dbReference>
<evidence type="ECO:0000256" key="4">
    <source>
        <dbReference type="ARBA" id="ARBA00022490"/>
    </source>
</evidence>
<comment type="pathway">
    <text evidence="2">Carbohydrate biosynthesis; Calvin cycle.</text>
</comment>
<evidence type="ECO:0000256" key="6">
    <source>
        <dbReference type="ARBA" id="ARBA00022801"/>
    </source>
</evidence>
<evidence type="ECO:0000259" key="12">
    <source>
        <dbReference type="Pfam" id="PF18913"/>
    </source>
</evidence>
<evidence type="ECO:0000256" key="1">
    <source>
        <dbReference type="ARBA" id="ARBA00001273"/>
    </source>
</evidence>
<keyword evidence="14" id="KW-1185">Reference proteome</keyword>
<dbReference type="AlphaFoldDB" id="A0A2S6N0J5"/>
<name>A0A2S6N0J5_RHOGL</name>
<dbReference type="PANTHER" id="PTHR11556">
    <property type="entry name" value="FRUCTOSE-1,6-BISPHOSPHATASE-RELATED"/>
    <property type="match status" value="1"/>
</dbReference>
<dbReference type="GO" id="GO:0005986">
    <property type="term" value="P:sucrose biosynthetic process"/>
    <property type="evidence" value="ECO:0007669"/>
    <property type="project" value="TreeGrafter"/>
</dbReference>
<feature type="binding site" evidence="9">
    <location>
        <begin position="284"/>
        <end position="286"/>
    </location>
    <ligand>
        <name>substrate</name>
    </ligand>
</feature>
<comment type="cofactor">
    <cofactor evidence="9">
        <name>Mg(2+)</name>
        <dbReference type="ChEBI" id="CHEBI:18420"/>
    </cofactor>
    <text evidence="9">Binds 2 magnesium ions per subunit.</text>
</comment>
<keyword evidence="7 9" id="KW-0460">Magnesium</keyword>
<dbReference type="Gene3D" id="3.40.190.80">
    <property type="match status" value="1"/>
</dbReference>
<organism evidence="13 14">
    <name type="scientific">Rhodopila globiformis</name>
    <name type="common">Rhodopseudomonas globiformis</name>
    <dbReference type="NCBI Taxonomy" id="1071"/>
    <lineage>
        <taxon>Bacteria</taxon>
        <taxon>Pseudomonadati</taxon>
        <taxon>Pseudomonadota</taxon>
        <taxon>Alphaproteobacteria</taxon>
        <taxon>Acetobacterales</taxon>
        <taxon>Acetobacteraceae</taxon>
        <taxon>Rhodopila</taxon>
    </lineage>
</organism>
<feature type="domain" description="Fructose-1-6-bisphosphatase class I N-terminal" evidence="11">
    <location>
        <begin position="56"/>
        <end position="217"/>
    </location>
</feature>
<dbReference type="GO" id="GO:0006000">
    <property type="term" value="P:fructose metabolic process"/>
    <property type="evidence" value="ECO:0007669"/>
    <property type="project" value="TreeGrafter"/>
</dbReference>
<dbReference type="InterPro" id="IPR033391">
    <property type="entry name" value="FBPase_N"/>
</dbReference>